<dbReference type="Pfam" id="PF25809">
    <property type="entry name" value="STEEP1"/>
    <property type="match status" value="1"/>
</dbReference>
<keyword evidence="2" id="KW-0863">Zinc-finger</keyword>
<evidence type="ECO:0000313" key="5">
    <source>
        <dbReference type="EMBL" id="CEM50673.1"/>
    </source>
</evidence>
<dbReference type="GO" id="GO:0005737">
    <property type="term" value="C:cytoplasm"/>
    <property type="evidence" value="ECO:0007669"/>
    <property type="project" value="GOC"/>
</dbReference>
<feature type="region of interest" description="Disordered" evidence="3">
    <location>
        <begin position="155"/>
        <end position="179"/>
    </location>
</feature>
<dbReference type="GO" id="GO:0090158">
    <property type="term" value="P:endoplasmic reticulum membrane organization"/>
    <property type="evidence" value="ECO:0007669"/>
    <property type="project" value="TreeGrafter"/>
</dbReference>
<dbReference type="InterPro" id="IPR057965">
    <property type="entry name" value="STEEP1_dom"/>
</dbReference>
<accession>A0A0G4I1E4</accession>
<dbReference type="GO" id="GO:0006888">
    <property type="term" value="P:endoplasmic reticulum to Golgi vesicle-mediated transport"/>
    <property type="evidence" value="ECO:0007669"/>
    <property type="project" value="TreeGrafter"/>
</dbReference>
<dbReference type="AlphaFoldDB" id="A0A0G4I1E4"/>
<comment type="similarity">
    <text evidence="1">Belongs to the STEEP1 family.</text>
</comment>
<dbReference type="PANTHER" id="PTHR46355:SF1">
    <property type="entry name" value="STING ER EXIT PROTEIN"/>
    <property type="match status" value="1"/>
</dbReference>
<dbReference type="InterPro" id="IPR029704">
    <property type="entry name" value="STEEP-like"/>
</dbReference>
<evidence type="ECO:0000256" key="1">
    <source>
        <dbReference type="ARBA" id="ARBA00024205"/>
    </source>
</evidence>
<dbReference type="EMBL" id="CDMZ01004720">
    <property type="protein sequence ID" value="CEM50673.1"/>
    <property type="molecule type" value="Genomic_DNA"/>
</dbReference>
<dbReference type="PROSITE" id="PS50157">
    <property type="entry name" value="ZINC_FINGER_C2H2_2"/>
    <property type="match status" value="1"/>
</dbReference>
<dbReference type="PhylomeDB" id="A0A0G4I1E4"/>
<dbReference type="PROSITE" id="PS00028">
    <property type="entry name" value="ZINC_FINGER_C2H2_1"/>
    <property type="match status" value="1"/>
</dbReference>
<protein>
    <recommendedName>
        <fullName evidence="4">C2H2-type domain-containing protein</fullName>
    </recommendedName>
</protein>
<feature type="domain" description="C2H2-type" evidence="4">
    <location>
        <begin position="134"/>
        <end position="163"/>
    </location>
</feature>
<sequence length="179" mass="20229">MPKVVSFRARVFTNADRDLSSDDKFHTLSCAKCRALLIITDADVAEDKVPKRKTDGASVLDASKSVVKVCCEVADEPKEIRRQKGIEDQWEYRCPDCKTKIAYQCTDPQKTELKYLYVHTSTVLWPYIRKKTNWVCKTCGYVCRDQSHLDQHLKQRGHEAAKPGEASAREGPVAPVIVG</sequence>
<dbReference type="PANTHER" id="PTHR46355">
    <property type="entry name" value="UPF0428 PROTEIN CXORF56"/>
    <property type="match status" value="1"/>
</dbReference>
<name>A0A0G4I1E4_9ALVE</name>
<organism evidence="5">
    <name type="scientific">Chromera velia CCMP2878</name>
    <dbReference type="NCBI Taxonomy" id="1169474"/>
    <lineage>
        <taxon>Eukaryota</taxon>
        <taxon>Sar</taxon>
        <taxon>Alveolata</taxon>
        <taxon>Colpodellida</taxon>
        <taxon>Chromeraceae</taxon>
        <taxon>Chromera</taxon>
    </lineage>
</organism>
<dbReference type="GO" id="GO:0008270">
    <property type="term" value="F:zinc ion binding"/>
    <property type="evidence" value="ECO:0007669"/>
    <property type="project" value="UniProtKB-KW"/>
</dbReference>
<keyword evidence="2" id="KW-0479">Metal-binding</keyword>
<dbReference type="InterPro" id="IPR013087">
    <property type="entry name" value="Znf_C2H2_type"/>
</dbReference>
<evidence type="ECO:0000256" key="3">
    <source>
        <dbReference type="SAM" id="MobiDB-lite"/>
    </source>
</evidence>
<proteinExistence type="inferred from homology"/>
<dbReference type="VEuPathDB" id="CryptoDB:Cvel_10110"/>
<reference evidence="5" key="1">
    <citation type="submission" date="2014-11" db="EMBL/GenBank/DDBJ databases">
        <authorList>
            <person name="Otto D Thomas"/>
            <person name="Naeem Raeece"/>
        </authorList>
    </citation>
    <scope>NUCLEOTIDE SEQUENCE</scope>
</reference>
<evidence type="ECO:0000259" key="4">
    <source>
        <dbReference type="PROSITE" id="PS50157"/>
    </source>
</evidence>
<keyword evidence="2" id="KW-0862">Zinc</keyword>
<evidence type="ECO:0000256" key="2">
    <source>
        <dbReference type="PROSITE-ProRule" id="PRU00042"/>
    </source>
</evidence>
<gene>
    <name evidence="5" type="ORF">Cvel_10110</name>
</gene>